<keyword evidence="3" id="KW-1185">Reference proteome</keyword>
<evidence type="ECO:0000256" key="1">
    <source>
        <dbReference type="SAM" id="Phobius"/>
    </source>
</evidence>
<feature type="transmembrane region" description="Helical" evidence="1">
    <location>
        <begin position="21"/>
        <end position="44"/>
    </location>
</feature>
<name>A0A1I1XDU1_9GAMM</name>
<dbReference type="STRING" id="500610.SAMN02799615_00216"/>
<keyword evidence="1" id="KW-1133">Transmembrane helix</keyword>
<dbReference type="InterPro" id="IPR012902">
    <property type="entry name" value="N_methyl_site"/>
</dbReference>
<keyword evidence="1" id="KW-0812">Transmembrane</keyword>
<evidence type="ECO:0000313" key="3">
    <source>
        <dbReference type="Proteomes" id="UP000199477"/>
    </source>
</evidence>
<dbReference type="Proteomes" id="UP000199477">
    <property type="component" value="Unassembled WGS sequence"/>
</dbReference>
<protein>
    <submittedName>
        <fullName evidence="2">General secretion pathway protein I</fullName>
    </submittedName>
</protein>
<proteinExistence type="predicted"/>
<keyword evidence="1" id="KW-0472">Membrane</keyword>
<dbReference type="NCBIfam" id="TIGR02532">
    <property type="entry name" value="IV_pilin_GFxxxE"/>
    <property type="match status" value="1"/>
</dbReference>
<dbReference type="RefSeq" id="WP_026634251.1">
    <property type="nucleotide sequence ID" value="NZ_FONH01000001.1"/>
</dbReference>
<evidence type="ECO:0000313" key="2">
    <source>
        <dbReference type="EMBL" id="SFE05574.1"/>
    </source>
</evidence>
<sequence>MKRARGSGKRNDASRRRRSALRGFSLLETIAAILLLAIAVAALMRVASASLSLTDKLGQTARADMLAQGKLDALGIAEPLVPGEREGAFDRDYRWHLRIAAWRDDALPPDSVLLLYQVELRVSWGDARRPRELTYTTLRTARRSTP</sequence>
<organism evidence="2 3">
    <name type="scientific">Dyella marensis</name>
    <dbReference type="NCBI Taxonomy" id="500610"/>
    <lineage>
        <taxon>Bacteria</taxon>
        <taxon>Pseudomonadati</taxon>
        <taxon>Pseudomonadota</taxon>
        <taxon>Gammaproteobacteria</taxon>
        <taxon>Lysobacterales</taxon>
        <taxon>Rhodanobacteraceae</taxon>
        <taxon>Dyella</taxon>
    </lineage>
</organism>
<reference evidence="3" key="1">
    <citation type="submission" date="2016-10" db="EMBL/GenBank/DDBJ databases">
        <authorList>
            <person name="Varghese N."/>
            <person name="Submissions S."/>
        </authorList>
    </citation>
    <scope>NUCLEOTIDE SEQUENCE [LARGE SCALE GENOMIC DNA]</scope>
    <source>
        <strain evidence="3">UNC178MFTsu3.1</strain>
    </source>
</reference>
<dbReference type="EMBL" id="FONH01000001">
    <property type="protein sequence ID" value="SFE05574.1"/>
    <property type="molecule type" value="Genomic_DNA"/>
</dbReference>
<dbReference type="AlphaFoldDB" id="A0A1I1XDU1"/>
<gene>
    <name evidence="2" type="ORF">SAMN02799615_00216</name>
</gene>
<dbReference type="PROSITE" id="PS00409">
    <property type="entry name" value="PROKAR_NTER_METHYL"/>
    <property type="match status" value="1"/>
</dbReference>
<accession>A0A1I1XDU1</accession>